<feature type="region of interest" description="Disordered" evidence="6">
    <location>
        <begin position="503"/>
        <end position="551"/>
    </location>
</feature>
<keyword evidence="5" id="KW-0572">Peptidoglycan-anchor</keyword>
<dbReference type="RefSeq" id="WP_185636809.1">
    <property type="nucleotide sequence ID" value="NZ_JAATOD010000001.1"/>
</dbReference>
<proteinExistence type="predicted"/>
<keyword evidence="2" id="KW-0134">Cell wall</keyword>
<dbReference type="PANTHER" id="PTHR12904">
    <property type="match status" value="1"/>
</dbReference>
<keyword evidence="7" id="KW-0812">Transmembrane</keyword>
<evidence type="ECO:0000256" key="5">
    <source>
        <dbReference type="ARBA" id="ARBA00023088"/>
    </source>
</evidence>
<keyword evidence="3" id="KW-0964">Secreted</keyword>
<dbReference type="InterPro" id="IPR051341">
    <property type="entry name" value="Zyg-11_UBL_adapter"/>
</dbReference>
<feature type="chain" id="PRO_5030853883" evidence="8">
    <location>
        <begin position="29"/>
        <end position="578"/>
    </location>
</feature>
<organism evidence="10 11">
    <name type="scientific">Listeria swaminathanii</name>
    <dbReference type="NCBI Taxonomy" id="2713501"/>
    <lineage>
        <taxon>Bacteria</taxon>
        <taxon>Bacillati</taxon>
        <taxon>Bacillota</taxon>
        <taxon>Bacilli</taxon>
        <taxon>Bacillales</taxon>
        <taxon>Listeriaceae</taxon>
        <taxon>Listeria</taxon>
    </lineage>
</organism>
<dbReference type="Pfam" id="PF18981">
    <property type="entry name" value="InlK_D3"/>
    <property type="match status" value="2"/>
</dbReference>
<evidence type="ECO:0000259" key="9">
    <source>
        <dbReference type="PROSITE" id="PS50847"/>
    </source>
</evidence>
<dbReference type="InterPro" id="IPR032675">
    <property type="entry name" value="LRR_dom_sf"/>
</dbReference>
<name>A0A7X1DMG2_9LIST</name>
<dbReference type="InterPro" id="IPR019931">
    <property type="entry name" value="LPXTG_anchor"/>
</dbReference>
<evidence type="ECO:0000313" key="11">
    <source>
        <dbReference type="Proteomes" id="UP000572016"/>
    </source>
</evidence>
<dbReference type="AlphaFoldDB" id="A0A7X1DMG2"/>
<dbReference type="SUPFAM" id="SSF49299">
    <property type="entry name" value="PKD domain"/>
    <property type="match status" value="1"/>
</dbReference>
<keyword evidence="7" id="KW-0472">Membrane</keyword>
<dbReference type="InterPro" id="IPR044056">
    <property type="entry name" value="InlI_Ig-like"/>
</dbReference>
<dbReference type="EMBL" id="JAATOD010000001">
    <property type="protein sequence ID" value="MBC2328780.1"/>
    <property type="molecule type" value="Genomic_DNA"/>
</dbReference>
<dbReference type="InterPro" id="IPR013783">
    <property type="entry name" value="Ig-like_fold"/>
</dbReference>
<keyword evidence="4 8" id="KW-0732">Signal</keyword>
<evidence type="ECO:0000256" key="6">
    <source>
        <dbReference type="SAM" id="MobiDB-lite"/>
    </source>
</evidence>
<evidence type="ECO:0000256" key="4">
    <source>
        <dbReference type="ARBA" id="ARBA00022729"/>
    </source>
</evidence>
<dbReference type="SUPFAM" id="SSF52058">
    <property type="entry name" value="L domain-like"/>
    <property type="match status" value="1"/>
</dbReference>
<accession>A0A7X1DMG2</accession>
<comment type="subcellular location">
    <subcellularLocation>
        <location evidence="1">Secreted</location>
        <location evidence="1">Cell wall</location>
        <topology evidence="1">Peptidoglycan-anchor</topology>
    </subcellularLocation>
</comment>
<dbReference type="NCBIfam" id="NF033932">
    <property type="entry name" value="LapB_rpt_80"/>
    <property type="match status" value="2"/>
</dbReference>
<feature type="signal peptide" evidence="8">
    <location>
        <begin position="1"/>
        <end position="28"/>
    </location>
</feature>
<dbReference type="NCBIfam" id="TIGR01167">
    <property type="entry name" value="LPXTG_anchor"/>
    <property type="match status" value="1"/>
</dbReference>
<dbReference type="Gene3D" id="2.60.40.3890">
    <property type="match status" value="1"/>
</dbReference>
<evidence type="ECO:0000256" key="7">
    <source>
        <dbReference type="SAM" id="Phobius"/>
    </source>
</evidence>
<dbReference type="PANTHER" id="PTHR12904:SF23">
    <property type="entry name" value="PROTEIN ZER-1 HOMOLOG"/>
    <property type="match status" value="1"/>
</dbReference>
<gene>
    <name evidence="10" type="ORF">HCX62_01805</name>
</gene>
<dbReference type="Proteomes" id="UP000572016">
    <property type="component" value="Unassembled WGS sequence"/>
</dbReference>
<dbReference type="Gene3D" id="3.80.10.10">
    <property type="entry name" value="Ribonuclease Inhibitor"/>
    <property type="match status" value="1"/>
</dbReference>
<evidence type="ECO:0000256" key="2">
    <source>
        <dbReference type="ARBA" id="ARBA00022512"/>
    </source>
</evidence>
<keyword evidence="7" id="KW-1133">Transmembrane helix</keyword>
<evidence type="ECO:0000256" key="8">
    <source>
        <dbReference type="SAM" id="SignalP"/>
    </source>
</evidence>
<evidence type="ECO:0000256" key="3">
    <source>
        <dbReference type="ARBA" id="ARBA00022525"/>
    </source>
</evidence>
<dbReference type="PROSITE" id="PS50847">
    <property type="entry name" value="GRAM_POS_ANCHORING"/>
    <property type="match status" value="1"/>
</dbReference>
<dbReference type="Pfam" id="PF22122">
    <property type="entry name" value="InlK_D2"/>
    <property type="match status" value="1"/>
</dbReference>
<dbReference type="InterPro" id="IPR054360">
    <property type="entry name" value="InlK_D2"/>
</dbReference>
<feature type="compositionally biased region" description="Basic and acidic residues" evidence="6">
    <location>
        <begin position="515"/>
        <end position="538"/>
    </location>
</feature>
<evidence type="ECO:0000313" key="10">
    <source>
        <dbReference type="EMBL" id="MBC2328780.1"/>
    </source>
</evidence>
<reference evidence="10 11" key="1">
    <citation type="submission" date="2020-03" db="EMBL/GenBank/DDBJ databases">
        <title>Soil Listeria distribution.</title>
        <authorList>
            <person name="Liao J."/>
            <person name="Wiedmann M."/>
        </authorList>
    </citation>
    <scope>NUCLEOTIDE SEQUENCE [LARGE SCALE GENOMIC DNA]</scope>
    <source>
        <strain evidence="10 11">FSL L7-0020</strain>
    </source>
</reference>
<feature type="domain" description="Gram-positive cocci surface proteins LPxTG" evidence="9">
    <location>
        <begin position="546"/>
        <end position="578"/>
    </location>
</feature>
<dbReference type="Pfam" id="PF00746">
    <property type="entry name" value="Gram_pos_anchor"/>
    <property type="match status" value="1"/>
</dbReference>
<feature type="transmembrane region" description="Helical" evidence="7">
    <location>
        <begin position="555"/>
        <end position="572"/>
    </location>
</feature>
<comment type="caution">
    <text evidence="10">The sequence shown here is derived from an EMBL/GenBank/DDBJ whole genome shotgun (WGS) entry which is preliminary data.</text>
</comment>
<evidence type="ECO:0000256" key="1">
    <source>
        <dbReference type="ARBA" id="ARBA00004168"/>
    </source>
</evidence>
<sequence>MKKTGIKIGLCILLLAPLTIPNFTHTFAEENTETNVPQDVINIPDPVLKSYLNGLLGQAATSDITGLQMDKIKNVDINGSTLTDITGLEFAHNLTSLSLLNTSVTDFSVIANITSLNRLIISGTSLTDDSLPDLNGLINLTSMDLSNTNINDNSLDKINKLPQLTTLTLGYDYALTDIMPLQSLPNLTSLDIQFCGVHDFRGIETFPKLTSLSAHGQNVGRTSLINSTIKSSVLSYDETNQTIFVPFALMKERSVNFDDVAIPFTTSNSSSSTFFSLNNEQIASTRLTIDDTGITISGITKEYFDSIEQMKYNARYNNPAGAYATPPNFTRYTLTGGTYTQYFAVEHTLNIASDETMSYVEQSTITEEKFLQDIHAETDDDAPVTSDFSSVVDLNTPGVYTVTLNAENSAGLKATPQQVTVTILEIPIITAMQSITYLKESAVTEEQFLLDILAETSDDSTVTSDFESVVDLNKVGTYMVTLHAVSESGIEADPVTISVEVAKEDEPVKPTPTPDPDKPNEIVDKNESVNANKPEKNVSDPVNKTLPKTGDSNQATTVLIGILLAGIATSFFRKRKHR</sequence>
<protein>
    <submittedName>
        <fullName evidence="10">LapB repeat-containing protein</fullName>
    </submittedName>
</protein>
<dbReference type="Gene3D" id="2.60.40.10">
    <property type="entry name" value="Immunoglobulins"/>
    <property type="match status" value="2"/>
</dbReference>
<dbReference type="InterPro" id="IPR035986">
    <property type="entry name" value="PKD_dom_sf"/>
</dbReference>